<feature type="transmembrane region" description="Helical" evidence="5">
    <location>
        <begin position="38"/>
        <end position="56"/>
    </location>
</feature>
<organism evidence="6 7">
    <name type="scientific">Luteibacter jiangsuensis</name>
    <dbReference type="NCBI Taxonomy" id="637577"/>
    <lineage>
        <taxon>Bacteria</taxon>
        <taxon>Pseudomonadati</taxon>
        <taxon>Pseudomonadota</taxon>
        <taxon>Gammaproteobacteria</taxon>
        <taxon>Lysobacterales</taxon>
        <taxon>Rhodanobacteraceae</taxon>
        <taxon>Luteibacter</taxon>
    </lineage>
</organism>
<evidence type="ECO:0000313" key="6">
    <source>
        <dbReference type="EMBL" id="MDQ0009250.1"/>
    </source>
</evidence>
<feature type="transmembrane region" description="Helical" evidence="5">
    <location>
        <begin position="76"/>
        <end position="100"/>
    </location>
</feature>
<gene>
    <name evidence="6" type="ORF">J2T07_001427</name>
</gene>
<reference evidence="6 7" key="1">
    <citation type="submission" date="2023-07" db="EMBL/GenBank/DDBJ databases">
        <title>Sorghum-associated microbial communities from plants grown in Nebraska, USA.</title>
        <authorList>
            <person name="Schachtman D."/>
        </authorList>
    </citation>
    <scope>NUCLEOTIDE SEQUENCE [LARGE SCALE GENOMIC DNA]</scope>
    <source>
        <strain evidence="6 7">CC60</strain>
    </source>
</reference>
<comment type="caution">
    <text evidence="6">The sequence shown here is derived from an EMBL/GenBank/DDBJ whole genome shotgun (WGS) entry which is preliminary data.</text>
</comment>
<evidence type="ECO:0000313" key="7">
    <source>
        <dbReference type="Proteomes" id="UP001237737"/>
    </source>
</evidence>
<dbReference type="PANTHER" id="PTHR12714">
    <property type="entry name" value="PROTEIN-S ISOPRENYLCYSTEINE O-METHYLTRANSFERASE"/>
    <property type="match status" value="1"/>
</dbReference>
<dbReference type="Pfam" id="PF04191">
    <property type="entry name" value="PEMT"/>
    <property type="match status" value="1"/>
</dbReference>
<evidence type="ECO:0000256" key="5">
    <source>
        <dbReference type="SAM" id="Phobius"/>
    </source>
</evidence>
<dbReference type="PANTHER" id="PTHR12714:SF24">
    <property type="entry name" value="SLR1182 PROTEIN"/>
    <property type="match status" value="1"/>
</dbReference>
<protein>
    <submittedName>
        <fullName evidence="6">Protein-S-isoprenylcysteine O-methyltransferase Ste14</fullName>
    </submittedName>
</protein>
<dbReference type="InterPro" id="IPR007318">
    <property type="entry name" value="Phopholipid_MeTrfase"/>
</dbReference>
<keyword evidence="4 5" id="KW-0472">Membrane</keyword>
<evidence type="ECO:0000256" key="4">
    <source>
        <dbReference type="ARBA" id="ARBA00023136"/>
    </source>
</evidence>
<name>A0ABT9SWU7_9GAMM</name>
<sequence>MSTEDWLKQGISAAWWVLLAWWIWSSRGNKSAARGEPWHIRVLLYWIPLVVAFGLLGPGDWFGHTWLREGIVPHTVPVFAVSLVIVVVGVGLAIWSRVLLGRNWSSVVQIKRGHELVEAGPYRYIRHPIYTGILIAFIGTAAKEGDVRGIVAILILFASFWRKLRMEERMLGETFGETYAAYKRRTKALIPGIL</sequence>
<feature type="transmembrane region" description="Helical" evidence="5">
    <location>
        <begin position="6"/>
        <end position="26"/>
    </location>
</feature>
<keyword evidence="3 5" id="KW-1133">Transmembrane helix</keyword>
<evidence type="ECO:0000256" key="2">
    <source>
        <dbReference type="ARBA" id="ARBA00022692"/>
    </source>
</evidence>
<accession>A0ABT9SWU7</accession>
<dbReference type="Gene3D" id="1.20.120.1630">
    <property type="match status" value="1"/>
</dbReference>
<dbReference type="EMBL" id="JAUSSK010000002">
    <property type="protein sequence ID" value="MDQ0009250.1"/>
    <property type="molecule type" value="Genomic_DNA"/>
</dbReference>
<comment type="subcellular location">
    <subcellularLocation>
        <location evidence="1">Endomembrane system</location>
        <topology evidence="1">Multi-pass membrane protein</topology>
    </subcellularLocation>
</comment>
<proteinExistence type="predicted"/>
<dbReference type="RefSeq" id="WP_306848535.1">
    <property type="nucleotide sequence ID" value="NZ_JAUSSK010000002.1"/>
</dbReference>
<evidence type="ECO:0000256" key="1">
    <source>
        <dbReference type="ARBA" id="ARBA00004127"/>
    </source>
</evidence>
<keyword evidence="7" id="KW-1185">Reference proteome</keyword>
<dbReference type="Proteomes" id="UP001237737">
    <property type="component" value="Unassembled WGS sequence"/>
</dbReference>
<keyword evidence="2 5" id="KW-0812">Transmembrane</keyword>
<evidence type="ECO:0000256" key="3">
    <source>
        <dbReference type="ARBA" id="ARBA00022989"/>
    </source>
</evidence>